<name>A0A371NBW9_9EURY</name>
<comment type="caution">
    <text evidence="2">The sequence shown here is derived from an EMBL/GenBank/DDBJ whole genome shotgun (WGS) entry which is preliminary data.</text>
</comment>
<evidence type="ECO:0000256" key="1">
    <source>
        <dbReference type="SAM" id="Phobius"/>
    </source>
</evidence>
<dbReference type="AlphaFoldDB" id="A0A371NBW9"/>
<dbReference type="Proteomes" id="UP000256864">
    <property type="component" value="Unassembled WGS sequence"/>
</dbReference>
<organism evidence="2 3">
    <name type="scientific">Methanothermobacter defluvii</name>
    <dbReference type="NCBI Taxonomy" id="49339"/>
    <lineage>
        <taxon>Archaea</taxon>
        <taxon>Methanobacteriati</taxon>
        <taxon>Methanobacteriota</taxon>
        <taxon>Methanomada group</taxon>
        <taxon>Methanobacteria</taxon>
        <taxon>Methanobacteriales</taxon>
        <taxon>Methanobacteriaceae</taxon>
        <taxon>Methanothermobacter</taxon>
    </lineage>
</organism>
<keyword evidence="1" id="KW-0472">Membrane</keyword>
<keyword evidence="3" id="KW-1185">Reference proteome</keyword>
<gene>
    <name evidence="2" type="ORF">C7452_1498</name>
</gene>
<evidence type="ECO:0000313" key="2">
    <source>
        <dbReference type="EMBL" id="REE26527.1"/>
    </source>
</evidence>
<protein>
    <submittedName>
        <fullName evidence="2">Uncharacterized protein</fullName>
    </submittedName>
</protein>
<accession>A0A371NBW9</accession>
<evidence type="ECO:0000313" key="3">
    <source>
        <dbReference type="Proteomes" id="UP000256864"/>
    </source>
</evidence>
<keyword evidence="1" id="KW-1133">Transmembrane helix</keyword>
<feature type="transmembrane region" description="Helical" evidence="1">
    <location>
        <begin position="6"/>
        <end position="30"/>
    </location>
</feature>
<reference evidence="2 3" key="1">
    <citation type="submission" date="2018-07" db="EMBL/GenBank/DDBJ databases">
        <title>Genomic Encyclopedia of Type Strains, Phase IV (KMG-IV): sequencing the most valuable type-strain genomes for metagenomic binning, comparative biology and taxonomic classification.</title>
        <authorList>
            <person name="Goeker M."/>
        </authorList>
    </citation>
    <scope>NUCLEOTIDE SEQUENCE [LARGE SCALE GENOMIC DNA]</scope>
    <source>
        <strain evidence="2 3">DSM 7466</strain>
    </source>
</reference>
<dbReference type="RefSeq" id="WP_115892722.1">
    <property type="nucleotide sequence ID" value="NZ_QREL01000002.1"/>
</dbReference>
<proteinExistence type="predicted"/>
<dbReference type="EMBL" id="QREL01000002">
    <property type="protein sequence ID" value="REE26527.1"/>
    <property type="molecule type" value="Genomic_DNA"/>
</dbReference>
<keyword evidence="1" id="KW-0812">Transmembrane</keyword>
<sequence length="300" mass="32955">MDDCGYVMAGASLLLMIPVIITTAMILSLGEAHSDMNTERKLSACVEGAAWDIRDNVPIITLDVLNETAGEAINGALPSDDVRNLVRERVQERIDRLCRSHRNVNASCRVNSVEGTEDPFQVEVNSTLEIRAGNIEHTENLSVRVTVDGLPDPLPFRVLGRLEHSNTTMEYGDALAEYLNSSGVDGGAYINATGPLIIRRCPYEPYTSHGPEGVHACILNGYYHESRDGACYLCRLEGKTSCPHMGLETFIIPSKELGEAPVSIDHVLFNEKYTGEALNISGFIIYLDAGHMTKYGVRRQ</sequence>